<protein>
    <submittedName>
        <fullName evidence="3">CAAX amino terminal protease self- immunity</fullName>
    </submittedName>
</protein>
<evidence type="ECO:0000259" key="2">
    <source>
        <dbReference type="Pfam" id="PF02517"/>
    </source>
</evidence>
<proteinExistence type="predicted"/>
<evidence type="ECO:0000313" key="3">
    <source>
        <dbReference type="EMBL" id="VFB17015.1"/>
    </source>
</evidence>
<sequence length="348" mass="39821">MTQSKKQALIFLLTAYLLPFLLGGLIYYGKSKGLDISLLPAFQMLTPALAVSLIILNGRKERNPKVKRAFLTYVFFTGLFLLASIASLFMKNLPQNVLVIVFSLAFLVAIVSIPKDLKKAYGLDLSHKKRILGVLGIFLVLYFLRGALGSLAEKNFQEFLTYLTWNKLVFVLALVVNFPLSFIFFFGEEFGWRFYLQPLLQKKFGMVQGTLLLGLAWGIWHLPLNLFFYSAPGSGFMSLVNQLFVCVSYGIFFSFAYNYSKSIWTPVLLHYFNNNLILLFSKNMDPSIIENQVLTWPSVLVTGLLMLVFFGSFILSPYNRKPLHRRPDLEEIQEEIEKLEVPHENMEK</sequence>
<evidence type="ECO:0000256" key="1">
    <source>
        <dbReference type="SAM" id="Phobius"/>
    </source>
</evidence>
<dbReference type="RefSeq" id="WP_034439955.1">
    <property type="nucleotide sequence ID" value="NZ_CAACYI010000001.1"/>
</dbReference>
<dbReference type="PANTHER" id="PTHR35797">
    <property type="entry name" value="PROTEASE-RELATED"/>
    <property type="match status" value="1"/>
</dbReference>
<keyword evidence="1" id="KW-0812">Transmembrane</keyword>
<dbReference type="GO" id="GO:0006508">
    <property type="term" value="P:proteolysis"/>
    <property type="evidence" value="ECO:0007669"/>
    <property type="project" value="UniProtKB-KW"/>
</dbReference>
<keyword evidence="1" id="KW-0472">Membrane</keyword>
<dbReference type="InterPro" id="IPR042150">
    <property type="entry name" value="MmRce1-like"/>
</dbReference>
<feature type="domain" description="CAAX prenyl protease 2/Lysostaphin resistance protein A-like" evidence="2">
    <location>
        <begin position="176"/>
        <end position="274"/>
    </location>
</feature>
<feature type="transmembrane region" description="Helical" evidence="1">
    <location>
        <begin position="293"/>
        <end position="316"/>
    </location>
</feature>
<reference evidence="3 4" key="1">
    <citation type="submission" date="2019-02" db="EMBL/GenBank/DDBJ databases">
        <authorList>
            <consortium name="Pathogen Informatics"/>
        </authorList>
    </citation>
    <scope>NUCLEOTIDE SEQUENCE [LARGE SCALE GENOMIC DNA]</scope>
    <source>
        <strain evidence="3 4">3012STDY7089603</strain>
    </source>
</reference>
<dbReference type="AlphaFoldDB" id="A0A8H2MG54"/>
<keyword evidence="3" id="KW-0645">Protease</keyword>
<feature type="transmembrane region" description="Helical" evidence="1">
    <location>
        <begin position="131"/>
        <end position="148"/>
    </location>
</feature>
<feature type="transmembrane region" description="Helical" evidence="1">
    <location>
        <begin position="70"/>
        <end position="89"/>
    </location>
</feature>
<keyword evidence="3" id="KW-0378">Hydrolase</keyword>
<gene>
    <name evidence="3" type="ORF">NCTC13150_01593</name>
</gene>
<keyword evidence="1" id="KW-1133">Transmembrane helix</keyword>
<dbReference type="PANTHER" id="PTHR35797:SF1">
    <property type="entry name" value="PROTEASE"/>
    <property type="match status" value="1"/>
</dbReference>
<feature type="transmembrane region" description="Helical" evidence="1">
    <location>
        <begin position="168"/>
        <end position="186"/>
    </location>
</feature>
<feature type="transmembrane region" description="Helical" evidence="1">
    <location>
        <begin position="235"/>
        <end position="256"/>
    </location>
</feature>
<keyword evidence="4" id="KW-1185">Reference proteome</keyword>
<accession>A0A8H2MG54</accession>
<dbReference type="Proteomes" id="UP000377798">
    <property type="component" value="Unassembled WGS sequence"/>
</dbReference>
<dbReference type="InterPro" id="IPR003675">
    <property type="entry name" value="Rce1/LyrA-like_dom"/>
</dbReference>
<evidence type="ECO:0000313" key="4">
    <source>
        <dbReference type="Proteomes" id="UP000377798"/>
    </source>
</evidence>
<feature type="transmembrane region" description="Helical" evidence="1">
    <location>
        <begin position="9"/>
        <end position="29"/>
    </location>
</feature>
<dbReference type="GO" id="GO:0080120">
    <property type="term" value="P:CAAX-box protein maturation"/>
    <property type="evidence" value="ECO:0007669"/>
    <property type="project" value="UniProtKB-ARBA"/>
</dbReference>
<feature type="transmembrane region" description="Helical" evidence="1">
    <location>
        <begin position="95"/>
        <end position="111"/>
    </location>
</feature>
<feature type="transmembrane region" description="Helical" evidence="1">
    <location>
        <begin position="41"/>
        <end position="58"/>
    </location>
</feature>
<dbReference type="EMBL" id="CAACYI010000001">
    <property type="protein sequence ID" value="VFB17015.1"/>
    <property type="molecule type" value="Genomic_DNA"/>
</dbReference>
<comment type="caution">
    <text evidence="3">The sequence shown here is derived from an EMBL/GenBank/DDBJ whole genome shotgun (WGS) entry which is preliminary data.</text>
</comment>
<dbReference type="Pfam" id="PF02517">
    <property type="entry name" value="Rce1-like"/>
    <property type="match status" value="1"/>
</dbReference>
<name>A0A8H2MG54_9FIRM</name>
<feature type="transmembrane region" description="Helical" evidence="1">
    <location>
        <begin position="207"/>
        <end position="229"/>
    </location>
</feature>
<dbReference type="GO" id="GO:0004175">
    <property type="term" value="F:endopeptidase activity"/>
    <property type="evidence" value="ECO:0007669"/>
    <property type="project" value="UniProtKB-ARBA"/>
</dbReference>
<organism evidence="3 4">
    <name type="scientific">Urinicoccus massiliensis</name>
    <dbReference type="NCBI Taxonomy" id="1723382"/>
    <lineage>
        <taxon>Bacteria</taxon>
        <taxon>Bacillati</taxon>
        <taxon>Bacillota</taxon>
        <taxon>Tissierellia</taxon>
        <taxon>Tissierellales</taxon>
        <taxon>Peptoniphilaceae</taxon>
        <taxon>Urinicoccus</taxon>
    </lineage>
</organism>